<dbReference type="PATRIC" id="fig|1280953.3.peg.2962"/>
<dbReference type="Pfam" id="PF03062">
    <property type="entry name" value="MBOAT"/>
    <property type="match status" value="1"/>
</dbReference>
<evidence type="ECO:0000313" key="15">
    <source>
        <dbReference type="EMBL" id="KDA01654.1"/>
    </source>
</evidence>
<keyword evidence="16" id="KW-1185">Reference proteome</keyword>
<feature type="transmembrane region" description="Helical" evidence="14">
    <location>
        <begin position="47"/>
        <end position="65"/>
    </location>
</feature>
<evidence type="ECO:0000256" key="7">
    <source>
        <dbReference type="ARBA" id="ARBA00022692"/>
    </source>
</evidence>
<dbReference type="GO" id="GO:0042121">
    <property type="term" value="P:alginic acid biosynthetic process"/>
    <property type="evidence" value="ECO:0007669"/>
    <property type="project" value="UniProtKB-KW"/>
</dbReference>
<accession>A0A059G4J0</accession>
<evidence type="ECO:0000256" key="3">
    <source>
        <dbReference type="ARBA" id="ARBA00010323"/>
    </source>
</evidence>
<reference evidence="15 16" key="1">
    <citation type="journal article" date="2014" name="Antonie Van Leeuwenhoek">
        <title>Hyphomonas beringensis sp. nov. and Hyphomonas chukchiensis sp. nov., isolated from surface seawater of the Bering Sea and Chukchi Sea.</title>
        <authorList>
            <person name="Li C."/>
            <person name="Lai Q."/>
            <person name="Li G."/>
            <person name="Dong C."/>
            <person name="Wang J."/>
            <person name="Liao Y."/>
            <person name="Shao Z."/>
        </authorList>
    </citation>
    <scope>NUCLEOTIDE SEQUENCE [LARGE SCALE GENOMIC DNA]</scope>
    <source>
        <strain evidence="15 16">SCH89</strain>
    </source>
</reference>
<dbReference type="STRING" id="1280953.HOC_14723"/>
<organism evidence="15 16">
    <name type="scientific">Hyphomonas oceanitis SCH89</name>
    <dbReference type="NCBI Taxonomy" id="1280953"/>
    <lineage>
        <taxon>Bacteria</taxon>
        <taxon>Pseudomonadati</taxon>
        <taxon>Pseudomonadota</taxon>
        <taxon>Alphaproteobacteria</taxon>
        <taxon>Hyphomonadales</taxon>
        <taxon>Hyphomonadaceae</taxon>
        <taxon>Hyphomonas</taxon>
    </lineage>
</organism>
<evidence type="ECO:0000256" key="8">
    <source>
        <dbReference type="ARBA" id="ARBA00022841"/>
    </source>
</evidence>
<keyword evidence="8" id="KW-0016">Alginate biosynthesis</keyword>
<feature type="transmembrane region" description="Helical" evidence="14">
    <location>
        <begin position="77"/>
        <end position="97"/>
    </location>
</feature>
<sequence>MLFVEPRFFLFFAVVFGLVWILRNNLWRKRVLTLASYVFYGAWDWRFLGLILLITVISYVVGAAASRYPAGHRTRKLALTAGIVASLALLGVFKYFNFFADSFVDFAGMMGFSAGSVTLNLVLPVGISFYTFQAISYMVDVHRGDIGARRSFLDVAFYIAFFPQLVAGPIVRASEFIPQMDTARKWADVSVRACLTLFLIGFIKKACISDNIAQYVDVIFADPSSFAASQVVAGVLLYGIQIYCDFSGYSDMAIACAGLLGYKFPANFDSPYLSANIQDFWRRWHISLSSWLRDYLYIPLGGNRRGNGRRDVNLMTTMVLGGLWHGASFNFVIWGFLHGIALIIQRFWHQLVARRVPAMGLLGGFIGGAVTFYWVNLAWIFFRAADLGEALSISETYLTWSSAGQNMLPIAVWPFLAFLGLAHWLSHRFGAQEMIERLAPNRFAVTYGAIVAIAIAFVPLGYRPFIYFQF</sequence>
<dbReference type="PANTHER" id="PTHR13285:SF23">
    <property type="entry name" value="TEICHOIC ACID D-ALANYLTRANSFERASE"/>
    <property type="match status" value="1"/>
</dbReference>
<keyword evidence="5 13" id="KW-1003">Cell membrane</keyword>
<feature type="transmembrane region" description="Helical" evidence="14">
    <location>
        <begin position="151"/>
        <end position="171"/>
    </location>
</feature>
<feature type="transmembrane region" description="Helical" evidence="14">
    <location>
        <begin position="443"/>
        <end position="462"/>
    </location>
</feature>
<dbReference type="eggNOG" id="COG1696">
    <property type="taxonomic scope" value="Bacteria"/>
</dbReference>
<comment type="pathway">
    <text evidence="2">Glycan biosynthesis; alginate biosynthesis.</text>
</comment>
<comment type="subcellular location">
    <subcellularLocation>
        <location evidence="1">Cell membrane</location>
        <topology evidence="1">Multi-pass membrane protein</topology>
    </subcellularLocation>
</comment>
<proteinExistence type="inferred from homology"/>
<comment type="caution">
    <text evidence="15">The sequence shown here is derived from an EMBL/GenBank/DDBJ whole genome shotgun (WGS) entry which is preliminary data.</text>
</comment>
<comment type="similarity">
    <text evidence="3 13">Belongs to the membrane-bound acyltransferase family.</text>
</comment>
<evidence type="ECO:0000256" key="6">
    <source>
        <dbReference type="ARBA" id="ARBA00022679"/>
    </source>
</evidence>
<feature type="transmembrane region" description="Helical" evidence="14">
    <location>
        <begin position="117"/>
        <end position="139"/>
    </location>
</feature>
<dbReference type="RefSeq" id="WP_035539918.1">
    <property type="nucleotide sequence ID" value="NZ_ARYL01000024.1"/>
</dbReference>
<feature type="transmembrane region" description="Helical" evidence="14">
    <location>
        <begin position="7"/>
        <end position="27"/>
    </location>
</feature>
<dbReference type="EMBL" id="ARYL01000024">
    <property type="protein sequence ID" value="KDA01654.1"/>
    <property type="molecule type" value="Genomic_DNA"/>
</dbReference>
<dbReference type="PIRSF" id="PIRSF500217">
    <property type="entry name" value="AlgI"/>
    <property type="match status" value="1"/>
</dbReference>
<evidence type="ECO:0000256" key="14">
    <source>
        <dbReference type="SAM" id="Phobius"/>
    </source>
</evidence>
<dbReference type="GO" id="GO:0016746">
    <property type="term" value="F:acyltransferase activity"/>
    <property type="evidence" value="ECO:0007669"/>
    <property type="project" value="UniProtKB-KW"/>
</dbReference>
<evidence type="ECO:0000256" key="9">
    <source>
        <dbReference type="ARBA" id="ARBA00022989"/>
    </source>
</evidence>
<keyword evidence="9 14" id="KW-1133">Transmembrane helix</keyword>
<dbReference type="OrthoDB" id="139172at2"/>
<evidence type="ECO:0000256" key="2">
    <source>
        <dbReference type="ARBA" id="ARBA00005182"/>
    </source>
</evidence>
<evidence type="ECO:0000256" key="4">
    <source>
        <dbReference type="ARBA" id="ARBA00016084"/>
    </source>
</evidence>
<dbReference type="PANTHER" id="PTHR13285">
    <property type="entry name" value="ACYLTRANSFERASE"/>
    <property type="match status" value="1"/>
</dbReference>
<feature type="transmembrane region" description="Helical" evidence="14">
    <location>
        <begin position="323"/>
        <end position="344"/>
    </location>
</feature>
<evidence type="ECO:0000256" key="11">
    <source>
        <dbReference type="ARBA" id="ARBA00023315"/>
    </source>
</evidence>
<feature type="transmembrane region" description="Helical" evidence="14">
    <location>
        <begin position="402"/>
        <end position="422"/>
    </location>
</feature>
<keyword evidence="10 13" id="KW-0472">Membrane</keyword>
<dbReference type="PIRSF" id="PIRSF016636">
    <property type="entry name" value="AlgI_DltB"/>
    <property type="match status" value="1"/>
</dbReference>
<dbReference type="GO" id="GO:0005886">
    <property type="term" value="C:plasma membrane"/>
    <property type="evidence" value="ECO:0007669"/>
    <property type="project" value="UniProtKB-SubCell"/>
</dbReference>
<keyword evidence="11 13" id="KW-0012">Acyltransferase</keyword>
<dbReference type="Proteomes" id="UP000024942">
    <property type="component" value="Unassembled WGS sequence"/>
</dbReference>
<dbReference type="InterPro" id="IPR028362">
    <property type="entry name" value="AlgI"/>
</dbReference>
<feature type="transmembrane region" description="Helical" evidence="14">
    <location>
        <begin position="356"/>
        <end position="382"/>
    </location>
</feature>
<dbReference type="AlphaFoldDB" id="A0A059G4J0"/>
<evidence type="ECO:0000256" key="13">
    <source>
        <dbReference type="PIRNR" id="PIRNR016636"/>
    </source>
</evidence>
<name>A0A059G4J0_9PROT</name>
<evidence type="ECO:0000256" key="1">
    <source>
        <dbReference type="ARBA" id="ARBA00004651"/>
    </source>
</evidence>
<keyword evidence="7 14" id="KW-0812">Transmembrane</keyword>
<dbReference type="InterPro" id="IPR004299">
    <property type="entry name" value="MBOAT_fam"/>
</dbReference>
<dbReference type="InterPro" id="IPR024194">
    <property type="entry name" value="Ac/AlaTfrase_AlgI/DltB"/>
</dbReference>
<protein>
    <recommendedName>
        <fullName evidence="4">Probable alginate O-acetylase AlgI</fullName>
    </recommendedName>
    <alternativeName>
        <fullName evidence="12">Alginate biosynthesis protein AlgI</fullName>
    </alternativeName>
</protein>
<dbReference type="InterPro" id="IPR051085">
    <property type="entry name" value="MB_O-acyltransferase"/>
</dbReference>
<keyword evidence="6 13" id="KW-0808">Transferase</keyword>
<evidence type="ECO:0000313" key="16">
    <source>
        <dbReference type="Proteomes" id="UP000024942"/>
    </source>
</evidence>
<gene>
    <name evidence="15" type="ORF">HOC_14723</name>
</gene>
<evidence type="ECO:0000256" key="5">
    <source>
        <dbReference type="ARBA" id="ARBA00022475"/>
    </source>
</evidence>
<evidence type="ECO:0000256" key="12">
    <source>
        <dbReference type="ARBA" id="ARBA00031030"/>
    </source>
</evidence>
<evidence type="ECO:0000256" key="10">
    <source>
        <dbReference type="ARBA" id="ARBA00023136"/>
    </source>
</evidence>